<dbReference type="PANTHER" id="PTHR33376:SF7">
    <property type="entry name" value="C4-DICARBOXYLATE-BINDING PROTEIN DCTB"/>
    <property type="match status" value="1"/>
</dbReference>
<keyword evidence="3" id="KW-0732">Signal</keyword>
<evidence type="ECO:0000256" key="1">
    <source>
        <dbReference type="ARBA" id="ARBA00009023"/>
    </source>
</evidence>
<organism evidence="4 5">
    <name type="scientific">Halalkalicoccus tibetensis</name>
    <dbReference type="NCBI Taxonomy" id="175632"/>
    <lineage>
        <taxon>Archaea</taxon>
        <taxon>Methanobacteriati</taxon>
        <taxon>Methanobacteriota</taxon>
        <taxon>Stenosarchaea group</taxon>
        <taxon>Halobacteria</taxon>
        <taxon>Halobacteriales</taxon>
        <taxon>Halococcaceae</taxon>
        <taxon>Halalkalicoccus</taxon>
    </lineage>
</organism>
<dbReference type="InterPro" id="IPR018389">
    <property type="entry name" value="DctP_fam"/>
</dbReference>
<comment type="caution">
    <text evidence="4">The sequence shown here is derived from an EMBL/GenBank/DDBJ whole genome shotgun (WGS) entry which is preliminary data.</text>
</comment>
<sequence>MRLSRRRALKSAGALGAIGLAGCTGDDDDENGDSGTMRVATAYAEDSPVPLAQQEFVENVEEATDGELEPDLYPGGQLTSGPDLGSQLQGGSVEVGSLSYSNLSPYADIMDIVNLPYFAGDFESFLNLITSDVWEEVAHEELRQQGFEPLYTWMSSPRAVGVREEVGGAVESIDDVAGLDIRIAASDIGEQTWDLAGANAVPVDWGETAQALEEGVVDGLHVSVPPLAAYGFEDSLGSITVIDQVMDVGIFVASRDWFDDLEEDVQEDIHEAAEETFEYQLDGLVEMAEESEQVFEEAGVEINELDDAALEEWEEATGYQRSEWDDWKTDLAGDMETFEALEEATEQESDYEVPGYDA</sequence>
<dbReference type="Pfam" id="PF03480">
    <property type="entry name" value="DctP"/>
    <property type="match status" value="1"/>
</dbReference>
<evidence type="ECO:0000313" key="5">
    <source>
        <dbReference type="Proteomes" id="UP001596312"/>
    </source>
</evidence>
<dbReference type="PROSITE" id="PS51318">
    <property type="entry name" value="TAT"/>
    <property type="match status" value="1"/>
</dbReference>
<name>A0ABD5V837_9EURY</name>
<dbReference type="PROSITE" id="PS51257">
    <property type="entry name" value="PROKAR_LIPOPROTEIN"/>
    <property type="match status" value="1"/>
</dbReference>
<dbReference type="RefSeq" id="WP_340604866.1">
    <property type="nucleotide sequence ID" value="NZ_JBBMXV010000004.1"/>
</dbReference>
<protein>
    <submittedName>
        <fullName evidence="4">TRAP transporter substrate-binding protein</fullName>
    </submittedName>
</protein>
<dbReference type="Gene3D" id="3.40.190.170">
    <property type="entry name" value="Bacterial extracellular solute-binding protein, family 7"/>
    <property type="match status" value="1"/>
</dbReference>
<gene>
    <name evidence="4" type="ORF">ACFQGH_14025</name>
</gene>
<dbReference type="Proteomes" id="UP001596312">
    <property type="component" value="Unassembled WGS sequence"/>
</dbReference>
<evidence type="ECO:0000256" key="2">
    <source>
        <dbReference type="ARBA" id="ARBA00022448"/>
    </source>
</evidence>
<accession>A0ABD5V837</accession>
<dbReference type="CDD" id="cd13603">
    <property type="entry name" value="PBP2_TRAP_Siap_TeaA_like"/>
    <property type="match status" value="1"/>
</dbReference>
<evidence type="ECO:0000313" key="4">
    <source>
        <dbReference type="EMBL" id="MFC6906309.1"/>
    </source>
</evidence>
<dbReference type="PANTHER" id="PTHR33376">
    <property type="match status" value="1"/>
</dbReference>
<dbReference type="InterPro" id="IPR038404">
    <property type="entry name" value="TRAP_DctP_sf"/>
</dbReference>
<dbReference type="EMBL" id="JBHSXQ010000004">
    <property type="protein sequence ID" value="MFC6906309.1"/>
    <property type="molecule type" value="Genomic_DNA"/>
</dbReference>
<dbReference type="AlphaFoldDB" id="A0ABD5V837"/>
<keyword evidence="5" id="KW-1185">Reference proteome</keyword>
<reference evidence="4 5" key="1">
    <citation type="journal article" date="2019" name="Int. J. Syst. Evol. Microbiol.">
        <title>The Global Catalogue of Microorganisms (GCM) 10K type strain sequencing project: providing services to taxonomists for standard genome sequencing and annotation.</title>
        <authorList>
            <consortium name="The Broad Institute Genomics Platform"/>
            <consortium name="The Broad Institute Genome Sequencing Center for Infectious Disease"/>
            <person name="Wu L."/>
            <person name="Ma J."/>
        </authorList>
    </citation>
    <scope>NUCLEOTIDE SEQUENCE [LARGE SCALE GENOMIC DNA]</scope>
    <source>
        <strain evidence="4 5">CGMCC 1.3240</strain>
    </source>
</reference>
<dbReference type="InterPro" id="IPR006311">
    <property type="entry name" value="TAT_signal"/>
</dbReference>
<dbReference type="NCBIfam" id="NF037995">
    <property type="entry name" value="TRAP_S1"/>
    <property type="match status" value="1"/>
</dbReference>
<evidence type="ECO:0000256" key="3">
    <source>
        <dbReference type="ARBA" id="ARBA00022729"/>
    </source>
</evidence>
<comment type="similarity">
    <text evidence="1">Belongs to the bacterial solute-binding protein 7 family.</text>
</comment>
<keyword evidence="2" id="KW-0813">Transport</keyword>
<proteinExistence type="inferred from homology"/>